<evidence type="ECO:0000256" key="1">
    <source>
        <dbReference type="ARBA" id="ARBA00004651"/>
    </source>
</evidence>
<name>A0A1V3C974_9ACTN</name>
<keyword evidence="2" id="KW-1003">Cell membrane</keyword>
<evidence type="ECO:0000313" key="8">
    <source>
        <dbReference type="Proteomes" id="UP000189004"/>
    </source>
</evidence>
<dbReference type="InterPro" id="IPR036259">
    <property type="entry name" value="MFS_trans_sf"/>
</dbReference>
<evidence type="ECO:0000256" key="2">
    <source>
        <dbReference type="ARBA" id="ARBA00022475"/>
    </source>
</evidence>
<dbReference type="CDD" id="cd06173">
    <property type="entry name" value="MFS_MefA_like"/>
    <property type="match status" value="1"/>
</dbReference>
<protein>
    <recommendedName>
        <fullName evidence="9">MFS transporter</fullName>
    </recommendedName>
</protein>
<comment type="subcellular location">
    <subcellularLocation>
        <location evidence="1">Cell membrane</location>
        <topology evidence="1">Multi-pass membrane protein</topology>
    </subcellularLocation>
</comment>
<reference evidence="8" key="1">
    <citation type="submission" date="2016-08" db="EMBL/GenBank/DDBJ databases">
        <authorList>
            <person name="Tokovenko B."/>
            <person name="Kalinowski J."/>
        </authorList>
    </citation>
    <scope>NUCLEOTIDE SEQUENCE [LARGE SCALE GENOMIC DNA]</scope>
    <source>
        <strain evidence="8">UTMC102</strain>
    </source>
</reference>
<feature type="transmembrane region" description="Helical" evidence="6">
    <location>
        <begin position="169"/>
        <end position="187"/>
    </location>
</feature>
<evidence type="ECO:0008006" key="9">
    <source>
        <dbReference type="Google" id="ProtNLM"/>
    </source>
</evidence>
<proteinExistence type="predicted"/>
<dbReference type="PANTHER" id="PTHR23513">
    <property type="entry name" value="INTEGRAL MEMBRANE EFFLUX PROTEIN-RELATED"/>
    <property type="match status" value="1"/>
</dbReference>
<gene>
    <name evidence="7" type="ORF">NOSIN_07790</name>
</gene>
<dbReference type="SUPFAM" id="SSF103473">
    <property type="entry name" value="MFS general substrate transporter"/>
    <property type="match status" value="1"/>
</dbReference>
<evidence type="ECO:0000256" key="4">
    <source>
        <dbReference type="ARBA" id="ARBA00022989"/>
    </source>
</evidence>
<evidence type="ECO:0000256" key="6">
    <source>
        <dbReference type="SAM" id="Phobius"/>
    </source>
</evidence>
<dbReference type="GO" id="GO:0022857">
    <property type="term" value="F:transmembrane transporter activity"/>
    <property type="evidence" value="ECO:0007669"/>
    <property type="project" value="InterPro"/>
</dbReference>
<dbReference type="Proteomes" id="UP000189004">
    <property type="component" value="Unassembled WGS sequence"/>
</dbReference>
<feature type="transmembrane region" description="Helical" evidence="6">
    <location>
        <begin position="279"/>
        <end position="298"/>
    </location>
</feature>
<dbReference type="Gene3D" id="1.20.1250.20">
    <property type="entry name" value="MFS general substrate transporter like domains"/>
    <property type="match status" value="1"/>
</dbReference>
<dbReference type="InterPro" id="IPR011701">
    <property type="entry name" value="MFS"/>
</dbReference>
<dbReference type="OrthoDB" id="69054at2"/>
<evidence type="ECO:0000256" key="3">
    <source>
        <dbReference type="ARBA" id="ARBA00022692"/>
    </source>
</evidence>
<comment type="caution">
    <text evidence="7">The sequence shown here is derived from an EMBL/GenBank/DDBJ whole genome shotgun (WGS) entry which is preliminary data.</text>
</comment>
<feature type="transmembrane region" description="Helical" evidence="6">
    <location>
        <begin position="17"/>
        <end position="41"/>
    </location>
</feature>
<feature type="transmembrane region" description="Helical" evidence="6">
    <location>
        <begin position="47"/>
        <end position="71"/>
    </location>
</feature>
<feature type="transmembrane region" description="Helical" evidence="6">
    <location>
        <begin position="371"/>
        <end position="389"/>
    </location>
</feature>
<keyword evidence="8" id="KW-1185">Reference proteome</keyword>
<feature type="transmembrane region" description="Helical" evidence="6">
    <location>
        <begin position="252"/>
        <end position="272"/>
    </location>
</feature>
<dbReference type="GO" id="GO:0005886">
    <property type="term" value="C:plasma membrane"/>
    <property type="evidence" value="ECO:0007669"/>
    <property type="project" value="UniProtKB-SubCell"/>
</dbReference>
<keyword evidence="3 6" id="KW-0812">Transmembrane</keyword>
<dbReference type="STRING" id="501010.NOSIN_07790"/>
<evidence type="ECO:0000313" key="7">
    <source>
        <dbReference type="EMBL" id="OOC57076.1"/>
    </source>
</evidence>
<dbReference type="Pfam" id="PF07690">
    <property type="entry name" value="MFS_1"/>
    <property type="match status" value="1"/>
</dbReference>
<accession>A0A1V3C974</accession>
<feature type="transmembrane region" description="Helical" evidence="6">
    <location>
        <begin position="102"/>
        <end position="123"/>
    </location>
</feature>
<keyword evidence="4 6" id="KW-1133">Transmembrane helix</keyword>
<dbReference type="AlphaFoldDB" id="A0A1V3C974"/>
<organism evidence="7 8">
    <name type="scientific">Nocardiopsis sinuspersici</name>
    <dbReference type="NCBI Taxonomy" id="501010"/>
    <lineage>
        <taxon>Bacteria</taxon>
        <taxon>Bacillati</taxon>
        <taxon>Actinomycetota</taxon>
        <taxon>Actinomycetes</taxon>
        <taxon>Streptosporangiales</taxon>
        <taxon>Nocardiopsidaceae</taxon>
        <taxon>Nocardiopsis</taxon>
    </lineage>
</organism>
<sequence>MGSRVPPPSLRHRGFRFFLGGGGAGELGSEMLPVAMVGLVLAEHGPLVLGLVLGARGAAGSLCALLSGALLSRVRKSTALAADGLVQCASVLGFALGPDTAAWFLGLALIGGAAGSVSEPAAVSVTPLLVPGQRLQEANALRSVVGRTMGVTGPAAAGVLLAVLDARTAFLVVAGAFALGAAALLCVREEAPGPDRVSQPIGANLRAGLREVVRRPWVLAIIAVATVQAPATLAPGFTLLPIVAADSYAGPVYGLALSCMSAGQLLGGLVAARWSPARPGLVSLTGVLAYPLVLLGLAATVPAWLLLAGYTVTGAGFMLFGVYWYTALQRAVPQDLLGVVVGVDQVGSFGLEPVGYAVAGALAETVGPRPVLVGAAAVGLLTALVPLAVPGVPRLADSPAAAAVR</sequence>
<dbReference type="PANTHER" id="PTHR23513:SF11">
    <property type="entry name" value="STAPHYLOFERRIN A TRANSPORTER"/>
    <property type="match status" value="1"/>
</dbReference>
<dbReference type="EMBL" id="MCOK01000001">
    <property type="protein sequence ID" value="OOC57076.1"/>
    <property type="molecule type" value="Genomic_DNA"/>
</dbReference>
<keyword evidence="5 6" id="KW-0472">Membrane</keyword>
<feature type="transmembrane region" description="Helical" evidence="6">
    <location>
        <begin position="304"/>
        <end position="324"/>
    </location>
</feature>
<evidence type="ECO:0000256" key="5">
    <source>
        <dbReference type="ARBA" id="ARBA00023136"/>
    </source>
</evidence>
<feature type="transmembrane region" description="Helical" evidence="6">
    <location>
        <begin position="217"/>
        <end position="240"/>
    </location>
</feature>